<dbReference type="RefSeq" id="WP_163107642.1">
    <property type="nucleotide sequence ID" value="NZ_JAAAWO010000016.1"/>
</dbReference>
<dbReference type="InterPro" id="IPR013406">
    <property type="entry name" value="CHP02574_addiction_mod"/>
</dbReference>
<dbReference type="EMBL" id="JAAAWO010000016">
    <property type="protein sequence ID" value="NDW17114.1"/>
    <property type="molecule type" value="Genomic_DNA"/>
</dbReference>
<keyword evidence="2" id="KW-1185">Reference proteome</keyword>
<dbReference type="NCBIfam" id="TIGR02574">
    <property type="entry name" value="stabl_TIGR02574"/>
    <property type="match status" value="1"/>
</dbReference>
<dbReference type="Proteomes" id="UP000471381">
    <property type="component" value="Unassembled WGS sequence"/>
</dbReference>
<accession>A0A6N9TII0</accession>
<dbReference type="Pfam" id="PF09720">
    <property type="entry name" value="Unstab_antitox"/>
    <property type="match status" value="1"/>
</dbReference>
<evidence type="ECO:0000313" key="1">
    <source>
        <dbReference type="EMBL" id="NDW17114.1"/>
    </source>
</evidence>
<sequence>MKIENLSTIEKVELAQRIWDSVAAKQDSIELSKEQAQLLNARIKSFEADQDFGSSWSDVKSRITG</sequence>
<protein>
    <submittedName>
        <fullName evidence="1">Addiction module protein</fullName>
    </submittedName>
</protein>
<name>A0A6N9TII0_9ALTE</name>
<comment type="caution">
    <text evidence="1">The sequence shown here is derived from an EMBL/GenBank/DDBJ whole genome shotgun (WGS) entry which is preliminary data.</text>
</comment>
<reference evidence="1 2" key="1">
    <citation type="submission" date="2020-01" db="EMBL/GenBank/DDBJ databases">
        <title>Genomes of bacteria type strains.</title>
        <authorList>
            <person name="Chen J."/>
            <person name="Zhu S."/>
            <person name="Yang J."/>
        </authorList>
    </citation>
    <scope>NUCLEOTIDE SEQUENCE [LARGE SCALE GENOMIC DNA]</scope>
    <source>
        <strain evidence="1 2">LMG 24078</strain>
    </source>
</reference>
<proteinExistence type="predicted"/>
<dbReference type="AlphaFoldDB" id="A0A6N9TII0"/>
<gene>
    <name evidence="1" type="ORF">GTQ48_16480</name>
</gene>
<organism evidence="1 2">
    <name type="scientific">Alteromonas genovensis</name>
    <dbReference type="NCBI Taxonomy" id="471225"/>
    <lineage>
        <taxon>Bacteria</taxon>
        <taxon>Pseudomonadati</taxon>
        <taxon>Pseudomonadota</taxon>
        <taxon>Gammaproteobacteria</taxon>
        <taxon>Alteromonadales</taxon>
        <taxon>Alteromonadaceae</taxon>
        <taxon>Alteromonas/Salinimonas group</taxon>
        <taxon>Alteromonas</taxon>
    </lineage>
</organism>
<evidence type="ECO:0000313" key="2">
    <source>
        <dbReference type="Proteomes" id="UP000471381"/>
    </source>
</evidence>